<proteinExistence type="predicted"/>
<feature type="domain" description="Glycosyltransferase 2-like" evidence="1">
    <location>
        <begin position="8"/>
        <end position="132"/>
    </location>
</feature>
<dbReference type="PANTHER" id="PTHR22916">
    <property type="entry name" value="GLYCOSYLTRANSFERASE"/>
    <property type="match status" value="1"/>
</dbReference>
<organism evidence="2 3">
    <name type="scientific">Tateyamaria omphalii</name>
    <dbReference type="NCBI Taxonomy" id="299262"/>
    <lineage>
        <taxon>Bacteria</taxon>
        <taxon>Pseudomonadati</taxon>
        <taxon>Pseudomonadota</taxon>
        <taxon>Alphaproteobacteria</taxon>
        <taxon>Rhodobacterales</taxon>
        <taxon>Roseobacteraceae</taxon>
        <taxon>Tateyamaria</taxon>
    </lineage>
</organism>
<evidence type="ECO:0000259" key="1">
    <source>
        <dbReference type="Pfam" id="PF00535"/>
    </source>
</evidence>
<evidence type="ECO:0000313" key="2">
    <source>
        <dbReference type="EMBL" id="APX14031.1"/>
    </source>
</evidence>
<dbReference type="OrthoDB" id="9807795at2"/>
<dbReference type="PANTHER" id="PTHR22916:SF3">
    <property type="entry name" value="UDP-GLCNAC:BETAGAL BETA-1,3-N-ACETYLGLUCOSAMINYLTRANSFERASE-LIKE PROTEIN 1"/>
    <property type="match status" value="1"/>
</dbReference>
<dbReference type="Gene3D" id="3.90.550.10">
    <property type="entry name" value="Spore Coat Polysaccharide Biosynthesis Protein SpsA, Chain A"/>
    <property type="match status" value="1"/>
</dbReference>
<gene>
    <name evidence="2" type="ORF">BWR18_19385</name>
</gene>
<dbReference type="EMBL" id="CP019313">
    <property type="protein sequence ID" value="APX14031.1"/>
    <property type="molecule type" value="Genomic_DNA"/>
</dbReference>
<sequence length="311" mass="34623">MSSPSLSYILLTYNQRDTVAAAVRSALEQTDVALEIVISDDCSPDDTFDVIEKTVAGYSGPHRIILNRNPHNLGLAGNLDKTHELSNGDVLIAAAGDDMSYPHRSARIAQAFEEEDALLVCSYADVIDPDDQPVDGNFRTALFYNSWDTARAARSKALYIGATGAWHRSLYEKYGPLDPDAYEDLVLGFRAALEDRVAVIKKPLVKYRLGTGLTSSDGYHVDMAAFKNRRKKGFTAQQAIMRQRTLDALHFGLTGNHRVLDVLRKEQVKADLGTAYYADDGAVFRGLAIRHPLLALYTWRSERRRARKMGR</sequence>
<dbReference type="KEGG" id="tom:BWR18_19385"/>
<evidence type="ECO:0000313" key="3">
    <source>
        <dbReference type="Proteomes" id="UP000186336"/>
    </source>
</evidence>
<keyword evidence="2" id="KW-0614">Plasmid</keyword>
<dbReference type="GO" id="GO:0016758">
    <property type="term" value="F:hexosyltransferase activity"/>
    <property type="evidence" value="ECO:0007669"/>
    <property type="project" value="UniProtKB-ARBA"/>
</dbReference>
<dbReference type="InterPro" id="IPR029044">
    <property type="entry name" value="Nucleotide-diphossugar_trans"/>
</dbReference>
<dbReference type="SUPFAM" id="SSF53448">
    <property type="entry name" value="Nucleotide-diphospho-sugar transferases"/>
    <property type="match status" value="1"/>
</dbReference>
<dbReference type="Pfam" id="PF00535">
    <property type="entry name" value="Glycos_transf_2"/>
    <property type="match status" value="1"/>
</dbReference>
<dbReference type="InterPro" id="IPR001173">
    <property type="entry name" value="Glyco_trans_2-like"/>
</dbReference>
<reference evidence="2 3" key="1">
    <citation type="submission" date="2017-01" db="EMBL/GenBank/DDBJ databases">
        <title>Complete genome of Tateyamaria omphalii DOK1-4 isolated from seawater in Dokdo.</title>
        <authorList>
            <person name="Kim J.H."/>
            <person name="Chi W.-J."/>
        </authorList>
    </citation>
    <scope>NUCLEOTIDE SEQUENCE [LARGE SCALE GENOMIC DNA]</scope>
    <source>
        <strain evidence="2 3">DOK1-4</strain>
        <plasmid evidence="2 3">pDOK1-4-1</plasmid>
    </source>
</reference>
<dbReference type="Proteomes" id="UP000186336">
    <property type="component" value="Plasmid pDOK1-4-1"/>
</dbReference>
<name>A0A1P8N133_9RHOB</name>
<geneLocation type="plasmid" evidence="2 3">
    <name>pDOK1-4-1</name>
</geneLocation>
<dbReference type="AlphaFoldDB" id="A0A1P8N133"/>
<accession>A0A1P8N133</accession>
<keyword evidence="3" id="KW-1185">Reference proteome</keyword>
<dbReference type="RefSeq" id="WP_076630479.1">
    <property type="nucleotide sequence ID" value="NZ_CP019313.1"/>
</dbReference>
<protein>
    <recommendedName>
        <fullName evidence="1">Glycosyltransferase 2-like domain-containing protein</fullName>
    </recommendedName>
</protein>